<keyword evidence="2" id="KW-1185">Reference proteome</keyword>
<comment type="caution">
    <text evidence="1">The sequence shown here is derived from an EMBL/GenBank/DDBJ whole genome shotgun (WGS) entry which is preliminary data.</text>
</comment>
<dbReference type="AlphaFoldDB" id="A0AAN9PZ98"/>
<gene>
    <name evidence="1" type="ORF">VNO77_34469</name>
</gene>
<proteinExistence type="predicted"/>
<evidence type="ECO:0000313" key="2">
    <source>
        <dbReference type="Proteomes" id="UP001367508"/>
    </source>
</evidence>
<organism evidence="1 2">
    <name type="scientific">Canavalia gladiata</name>
    <name type="common">Sword bean</name>
    <name type="synonym">Dolichos gladiatus</name>
    <dbReference type="NCBI Taxonomy" id="3824"/>
    <lineage>
        <taxon>Eukaryota</taxon>
        <taxon>Viridiplantae</taxon>
        <taxon>Streptophyta</taxon>
        <taxon>Embryophyta</taxon>
        <taxon>Tracheophyta</taxon>
        <taxon>Spermatophyta</taxon>
        <taxon>Magnoliopsida</taxon>
        <taxon>eudicotyledons</taxon>
        <taxon>Gunneridae</taxon>
        <taxon>Pentapetalae</taxon>
        <taxon>rosids</taxon>
        <taxon>fabids</taxon>
        <taxon>Fabales</taxon>
        <taxon>Fabaceae</taxon>
        <taxon>Papilionoideae</taxon>
        <taxon>50 kb inversion clade</taxon>
        <taxon>NPAAA clade</taxon>
        <taxon>indigoferoid/millettioid clade</taxon>
        <taxon>Phaseoleae</taxon>
        <taxon>Canavalia</taxon>
    </lineage>
</organism>
<name>A0AAN9PZ98_CANGL</name>
<dbReference type="EMBL" id="JAYMYQ010000008">
    <property type="protein sequence ID" value="KAK7315887.1"/>
    <property type="molecule type" value="Genomic_DNA"/>
</dbReference>
<protein>
    <submittedName>
        <fullName evidence="1">Uncharacterized protein</fullName>
    </submittedName>
</protein>
<accession>A0AAN9PZ98</accession>
<reference evidence="1 2" key="1">
    <citation type="submission" date="2024-01" db="EMBL/GenBank/DDBJ databases">
        <title>The genomes of 5 underutilized Papilionoideae crops provide insights into root nodulation and disease resistanc.</title>
        <authorList>
            <person name="Jiang F."/>
        </authorList>
    </citation>
    <scope>NUCLEOTIDE SEQUENCE [LARGE SCALE GENOMIC DNA]</scope>
    <source>
        <strain evidence="1">LVBAO_FW01</strain>
        <tissue evidence="1">Leaves</tissue>
    </source>
</reference>
<dbReference type="Proteomes" id="UP001367508">
    <property type="component" value="Unassembled WGS sequence"/>
</dbReference>
<evidence type="ECO:0000313" key="1">
    <source>
        <dbReference type="EMBL" id="KAK7315887.1"/>
    </source>
</evidence>
<sequence length="139" mass="15133">MQVCSLILVVGRTRVTETFGEARSGGKEFLLDILVPKLNTRTLQTGCWSGGLPWEYLQETCGGWTISNILLAIGLLAVGQSSTHASAYVGQFIMRASVNPLRSYFHTFPDVKGVDNGPSQNRHCSRAYFMACGCPDDGD</sequence>